<dbReference type="SUPFAM" id="SSF48403">
    <property type="entry name" value="Ankyrin repeat"/>
    <property type="match status" value="1"/>
</dbReference>
<keyword evidence="1" id="KW-0677">Repeat</keyword>
<dbReference type="Pfam" id="PF12796">
    <property type="entry name" value="Ank_2"/>
    <property type="match status" value="1"/>
</dbReference>
<dbReference type="OrthoDB" id="194358at2759"/>
<evidence type="ECO:0000313" key="6">
    <source>
        <dbReference type="Proteomes" id="UP000050761"/>
    </source>
</evidence>
<dbReference type="Proteomes" id="UP000050761">
    <property type="component" value="Unassembled WGS sequence"/>
</dbReference>
<name>A0A3P7XQI7_HELPZ</name>
<evidence type="ECO:0000256" key="1">
    <source>
        <dbReference type="ARBA" id="ARBA00022737"/>
    </source>
</evidence>
<dbReference type="InterPro" id="IPR051637">
    <property type="entry name" value="Ank_repeat_dom-contain_49"/>
</dbReference>
<dbReference type="PANTHER" id="PTHR24180:SF45">
    <property type="entry name" value="POLY [ADP-RIBOSE] POLYMERASE TANKYRASE"/>
    <property type="match status" value="1"/>
</dbReference>
<keyword evidence="2 3" id="KW-0040">ANK repeat</keyword>
<dbReference type="PANTHER" id="PTHR24180">
    <property type="entry name" value="CYCLIN-DEPENDENT KINASE INHIBITOR 2C-RELATED"/>
    <property type="match status" value="1"/>
</dbReference>
<feature type="compositionally biased region" description="Polar residues" evidence="4">
    <location>
        <begin position="169"/>
        <end position="192"/>
    </location>
</feature>
<dbReference type="SMART" id="SM00248">
    <property type="entry name" value="ANK"/>
    <property type="match status" value="2"/>
</dbReference>
<reference evidence="7" key="2">
    <citation type="submission" date="2019-09" db="UniProtKB">
        <authorList>
            <consortium name="WormBaseParasite"/>
        </authorList>
    </citation>
    <scope>IDENTIFICATION</scope>
</reference>
<dbReference type="EMBL" id="UZAH01026201">
    <property type="protein sequence ID" value="VDO77040.1"/>
    <property type="molecule type" value="Genomic_DNA"/>
</dbReference>
<proteinExistence type="predicted"/>
<evidence type="ECO:0000256" key="4">
    <source>
        <dbReference type="SAM" id="MobiDB-lite"/>
    </source>
</evidence>
<dbReference type="WBParaSite" id="HPBE_0000860001-mRNA-1">
    <property type="protein sequence ID" value="HPBE_0000860001-mRNA-1"/>
    <property type="gene ID" value="HPBE_0000860001"/>
</dbReference>
<dbReference type="Gene3D" id="1.25.40.20">
    <property type="entry name" value="Ankyrin repeat-containing domain"/>
    <property type="match status" value="1"/>
</dbReference>
<keyword evidence="6" id="KW-1185">Reference proteome</keyword>
<reference evidence="5 6" key="1">
    <citation type="submission" date="2018-11" db="EMBL/GenBank/DDBJ databases">
        <authorList>
            <consortium name="Pathogen Informatics"/>
        </authorList>
    </citation>
    <scope>NUCLEOTIDE SEQUENCE [LARGE SCALE GENOMIC DNA]</scope>
</reference>
<feature type="region of interest" description="Disordered" evidence="4">
    <location>
        <begin position="17"/>
        <end position="36"/>
    </location>
</feature>
<accession>A0A3P7XQI7</accession>
<gene>
    <name evidence="5" type="ORF">HPBE_LOCUS8601</name>
</gene>
<evidence type="ECO:0000313" key="5">
    <source>
        <dbReference type="EMBL" id="VDO77040.1"/>
    </source>
</evidence>
<evidence type="ECO:0000256" key="2">
    <source>
        <dbReference type="ARBA" id="ARBA00023043"/>
    </source>
</evidence>
<protein>
    <submittedName>
        <fullName evidence="7">ANK_REP_REGION domain-containing protein</fullName>
    </submittedName>
</protein>
<organism evidence="5">
    <name type="scientific">Heligmosomoides polygyrus</name>
    <name type="common">Parasitic roundworm</name>
    <dbReference type="NCBI Taxonomy" id="6339"/>
    <lineage>
        <taxon>Eukaryota</taxon>
        <taxon>Metazoa</taxon>
        <taxon>Ecdysozoa</taxon>
        <taxon>Nematoda</taxon>
        <taxon>Chromadorea</taxon>
        <taxon>Rhabditida</taxon>
        <taxon>Rhabditina</taxon>
        <taxon>Rhabditomorpha</taxon>
        <taxon>Strongyloidea</taxon>
        <taxon>Heligmosomidae</taxon>
        <taxon>Heligmosomoides</taxon>
    </lineage>
</organism>
<feature type="repeat" description="ANK" evidence="3">
    <location>
        <begin position="106"/>
        <end position="127"/>
    </location>
</feature>
<feature type="repeat" description="ANK" evidence="3">
    <location>
        <begin position="73"/>
        <end position="105"/>
    </location>
</feature>
<feature type="region of interest" description="Disordered" evidence="4">
    <location>
        <begin position="169"/>
        <end position="194"/>
    </location>
</feature>
<evidence type="ECO:0000256" key="3">
    <source>
        <dbReference type="PROSITE-ProRule" id="PRU00023"/>
    </source>
</evidence>
<dbReference type="AlphaFoldDB" id="A0A3P7XQI7"/>
<dbReference type="PROSITE" id="PS50088">
    <property type="entry name" value="ANK_REPEAT"/>
    <property type="match status" value="2"/>
</dbReference>
<evidence type="ECO:0000313" key="7">
    <source>
        <dbReference type="WBParaSite" id="HPBE_0000860001-mRNA-1"/>
    </source>
</evidence>
<dbReference type="InterPro" id="IPR036770">
    <property type="entry name" value="Ankyrin_rpt-contain_sf"/>
</dbReference>
<dbReference type="PROSITE" id="PS50297">
    <property type="entry name" value="ANK_REP_REGION"/>
    <property type="match status" value="2"/>
</dbReference>
<sequence length="247" mass="27531">MLVRSVFDELRPASTASNRTEVKATADSEPTTRGPSEQQLAWLKACRTGDVCACKKLLKANPDLVHYVPPFYLNYSAVHIATLGRHYEVLRLLKKEGANLNAVTKTGYTPLHLAAQNQDSETVRVLIGEFGVDTKIHDLLGYTYEHYADWLDHPRYDCCPLAPRGAASCNSSRQPSIGSQESLASSKNSFSRHGSMRDTIRELLHIPTRDSIGDEQKKSVAIVRATHSTRMLLRHSEMSPIRVRSMA</sequence>
<dbReference type="InterPro" id="IPR002110">
    <property type="entry name" value="Ankyrin_rpt"/>
</dbReference>